<keyword evidence="1" id="KW-0614">Plasmid</keyword>
<protein>
    <submittedName>
        <fullName evidence="1">Uncharacterized protein</fullName>
    </submittedName>
</protein>
<dbReference type="EMBL" id="MH785236">
    <property type="protein sequence ID" value="AYK27930.1"/>
    <property type="molecule type" value="Genomic_DNA"/>
</dbReference>
<proteinExistence type="predicted"/>
<dbReference type="AlphaFoldDB" id="A0A499S3K2"/>
<name>A0A499S3K2_STAAU</name>
<geneLocation type="plasmid" evidence="1">
    <name>pPH1-1</name>
</geneLocation>
<sequence length="62" mass="7563">MYTPFLFLFQFPFRHGTFELYVFLLVLAWSNPNSITHQHLQLAVITYSSFPYQKFSRHKRHI</sequence>
<organism evidence="1">
    <name type="scientific">Staphylococcus aureus</name>
    <dbReference type="NCBI Taxonomy" id="1280"/>
    <lineage>
        <taxon>Bacteria</taxon>
        <taxon>Bacillati</taxon>
        <taxon>Bacillota</taxon>
        <taxon>Bacilli</taxon>
        <taxon>Bacillales</taxon>
        <taxon>Staphylococcaceae</taxon>
        <taxon>Staphylococcus</taxon>
    </lineage>
</organism>
<gene>
    <name evidence="1" type="ORF">D0Y80_l00110</name>
</gene>
<accession>A0A499S3K2</accession>
<reference evidence="1" key="1">
    <citation type="journal article" date="2019" name="Front. Microbiol.">
        <title>Prevalence of Antibiotic and Heavy Metal Resistance Determinants and Virulence-Related Genetic Elements in Plasmids of Staphylococcus aureus.</title>
        <authorList>
            <person name="Bukowski M."/>
            <person name="Piwowarczyk R."/>
            <person name="Madry A."/>
            <person name="Zagorski-Przybylo R."/>
            <person name="Hydzik M."/>
            <person name="Wladyka B."/>
        </authorList>
    </citation>
    <scope>NUCLEOTIDE SEQUENCE</scope>
    <source>
        <strain evidence="1">Ph1</strain>
        <plasmid evidence="1">pPH1-1</plasmid>
    </source>
</reference>
<evidence type="ECO:0000313" key="1">
    <source>
        <dbReference type="EMBL" id="AYK27930.1"/>
    </source>
</evidence>